<dbReference type="HOGENOM" id="CLU_044118_3_1_5"/>
<feature type="binding site" evidence="4">
    <location>
        <position position="207"/>
    </location>
    <ligand>
        <name>Mg(2+)</name>
        <dbReference type="ChEBI" id="CHEBI:18420"/>
        <label>1</label>
        <note>catalytic</note>
    </ligand>
</feature>
<sequence length="258" mass="28584">MRANDDLELLIEAARNAGDIARPYWRAEPKAWDKGGGAGPVTEADLAVDRMLHEYLLSERPDYGWLSEETVDTTARLGRNRVFIVDPIDGTRSFIDGDRNWAHSLAIAEEGEVVAAVVYLPLRDRLFTATKGEGARLNDETLHTSGRCDLDGAQVLATRHHLRDEHWKGGTPKFVHKFRPSLAYRLSLVAQGRYDAMLTLRETWEWDVAAGTLIVAEAGGRVSDRRGAPPRFNRPIPKIDGLVAGCPPLAQGILDRLA</sequence>
<evidence type="ECO:0000256" key="2">
    <source>
        <dbReference type="ARBA" id="ARBA00022723"/>
    </source>
</evidence>
<dbReference type="RefSeq" id="WP_043868229.1">
    <property type="nucleotide sequence ID" value="NZ_CP004393.1"/>
</dbReference>
<dbReference type="PANTHER" id="PTHR20854:SF4">
    <property type="entry name" value="INOSITOL-1-MONOPHOSPHATASE-RELATED"/>
    <property type="match status" value="1"/>
</dbReference>
<dbReference type="SUPFAM" id="SSF56655">
    <property type="entry name" value="Carbohydrate phosphatase"/>
    <property type="match status" value="1"/>
</dbReference>
<feature type="binding site" evidence="4">
    <location>
        <position position="88"/>
    </location>
    <ligand>
        <name>Mg(2+)</name>
        <dbReference type="ChEBI" id="CHEBI:18420"/>
        <label>1</label>
        <note>catalytic</note>
    </ligand>
</feature>
<dbReference type="EMBL" id="CP004393">
    <property type="protein sequence ID" value="AJE45110.1"/>
    <property type="molecule type" value="Genomic_DNA"/>
</dbReference>
<dbReference type="CDD" id="cd01638">
    <property type="entry name" value="CysQ"/>
    <property type="match status" value="1"/>
</dbReference>
<evidence type="ECO:0000256" key="3">
    <source>
        <dbReference type="ARBA" id="ARBA00022842"/>
    </source>
</evidence>
<name>A0A0B5DV87_9RHOB</name>
<feature type="binding site" evidence="4">
    <location>
        <position position="68"/>
    </location>
    <ligand>
        <name>Mg(2+)</name>
        <dbReference type="ChEBI" id="CHEBI:18420"/>
        <label>1</label>
        <note>catalytic</note>
    </ligand>
</feature>
<comment type="similarity">
    <text evidence="1">Belongs to the inositol monophosphatase superfamily.</text>
</comment>
<dbReference type="InterPro" id="IPR000760">
    <property type="entry name" value="Inositol_monophosphatase-like"/>
</dbReference>
<dbReference type="InterPro" id="IPR020550">
    <property type="entry name" value="Inositol_monophosphatase_CS"/>
</dbReference>
<dbReference type="GO" id="GO:0006020">
    <property type="term" value="P:inositol metabolic process"/>
    <property type="evidence" value="ECO:0007669"/>
    <property type="project" value="TreeGrafter"/>
</dbReference>
<dbReference type="GO" id="GO:0046872">
    <property type="term" value="F:metal ion binding"/>
    <property type="evidence" value="ECO:0007669"/>
    <property type="project" value="UniProtKB-KW"/>
</dbReference>
<dbReference type="Pfam" id="PF00459">
    <property type="entry name" value="Inositol_P"/>
    <property type="match status" value="1"/>
</dbReference>
<feature type="binding site" evidence="4">
    <location>
        <position position="86"/>
    </location>
    <ligand>
        <name>Mg(2+)</name>
        <dbReference type="ChEBI" id="CHEBI:18420"/>
        <label>1</label>
        <note>catalytic</note>
    </ligand>
</feature>
<dbReference type="GO" id="GO:0007165">
    <property type="term" value="P:signal transduction"/>
    <property type="evidence" value="ECO:0007669"/>
    <property type="project" value="TreeGrafter"/>
</dbReference>
<dbReference type="KEGG" id="cid:P73_0395"/>
<feature type="binding site" evidence="4">
    <location>
        <position position="89"/>
    </location>
    <ligand>
        <name>Mg(2+)</name>
        <dbReference type="ChEBI" id="CHEBI:18420"/>
        <label>1</label>
        <note>catalytic</note>
    </ligand>
</feature>
<dbReference type="PRINTS" id="PR00377">
    <property type="entry name" value="IMPHPHTASES"/>
</dbReference>
<proteinExistence type="inferred from homology"/>
<keyword evidence="3 4" id="KW-0460">Magnesium</keyword>
<evidence type="ECO:0000256" key="4">
    <source>
        <dbReference type="PIRSR" id="PIRSR600760-2"/>
    </source>
</evidence>
<keyword evidence="2 4" id="KW-0479">Metal-binding</keyword>
<evidence type="ECO:0000256" key="1">
    <source>
        <dbReference type="ARBA" id="ARBA00009759"/>
    </source>
</evidence>
<accession>A0A0B5DV87</accession>
<dbReference type="GO" id="GO:0008934">
    <property type="term" value="F:inositol monophosphate 1-phosphatase activity"/>
    <property type="evidence" value="ECO:0007669"/>
    <property type="project" value="TreeGrafter"/>
</dbReference>
<dbReference type="PANTHER" id="PTHR20854">
    <property type="entry name" value="INOSITOL MONOPHOSPHATASE"/>
    <property type="match status" value="1"/>
</dbReference>
<dbReference type="PROSITE" id="PS00630">
    <property type="entry name" value="IMP_2"/>
    <property type="match status" value="1"/>
</dbReference>
<evidence type="ECO:0000313" key="5">
    <source>
        <dbReference type="EMBL" id="AJE45110.1"/>
    </source>
</evidence>
<dbReference type="Gene3D" id="3.40.190.80">
    <property type="match status" value="1"/>
</dbReference>
<dbReference type="AlphaFoldDB" id="A0A0B5DV87"/>
<comment type="cofactor">
    <cofactor evidence="4">
        <name>Mg(2+)</name>
        <dbReference type="ChEBI" id="CHEBI:18420"/>
    </cofactor>
</comment>
<dbReference type="GO" id="GO:0046854">
    <property type="term" value="P:phosphatidylinositol phosphate biosynthetic process"/>
    <property type="evidence" value="ECO:0007669"/>
    <property type="project" value="InterPro"/>
</dbReference>
<gene>
    <name evidence="5" type="ORF">P73_0395</name>
</gene>
<dbReference type="STRING" id="1208324.P73_0395"/>
<dbReference type="Proteomes" id="UP000031521">
    <property type="component" value="Chromosome"/>
</dbReference>
<keyword evidence="6" id="KW-1185">Reference proteome</keyword>
<protein>
    <submittedName>
        <fullName evidence="5">Inositol-phosphate phosphatase</fullName>
    </submittedName>
</protein>
<dbReference type="Gene3D" id="3.30.540.10">
    <property type="entry name" value="Fructose-1,6-Bisphosphatase, subunit A, domain 1"/>
    <property type="match status" value="1"/>
</dbReference>
<reference evidence="5 6" key="1">
    <citation type="journal article" date="2014" name="Int. J. Syst. Evol. Microbiol.">
        <title>Celeribacter indicus sp. nov., a polycyclic aromatic hydrocarbon-degrading bacterium from deep-sea sediment and reclassification of Huaishuia halophila as Celeribacter halophilus comb. nov.</title>
        <authorList>
            <person name="Lai Q."/>
            <person name="Cao J."/>
            <person name="Yuan J."/>
            <person name="Li F."/>
            <person name="Shao Z."/>
        </authorList>
    </citation>
    <scope>NUCLEOTIDE SEQUENCE [LARGE SCALE GENOMIC DNA]</scope>
    <source>
        <strain evidence="5">P73</strain>
    </source>
</reference>
<organism evidence="5 6">
    <name type="scientific">Celeribacter indicus</name>
    <dbReference type="NCBI Taxonomy" id="1208324"/>
    <lineage>
        <taxon>Bacteria</taxon>
        <taxon>Pseudomonadati</taxon>
        <taxon>Pseudomonadota</taxon>
        <taxon>Alphaproteobacteria</taxon>
        <taxon>Rhodobacterales</taxon>
        <taxon>Roseobacteraceae</taxon>
        <taxon>Celeribacter</taxon>
    </lineage>
</organism>
<evidence type="ECO:0000313" key="6">
    <source>
        <dbReference type="Proteomes" id="UP000031521"/>
    </source>
</evidence>
<dbReference type="OrthoDB" id="9785695at2"/>